<dbReference type="InterPro" id="IPR000182">
    <property type="entry name" value="GNAT_dom"/>
</dbReference>
<dbReference type="PANTHER" id="PTHR43877:SF2">
    <property type="entry name" value="AMINOALKYLPHOSPHONATE N-ACETYLTRANSFERASE-RELATED"/>
    <property type="match status" value="1"/>
</dbReference>
<protein>
    <submittedName>
        <fullName evidence="4">GNAT family N-acetyltransferase</fullName>
    </submittedName>
</protein>
<dbReference type="SUPFAM" id="SSF55729">
    <property type="entry name" value="Acyl-CoA N-acyltransferases (Nat)"/>
    <property type="match status" value="1"/>
</dbReference>
<dbReference type="GO" id="GO:0016747">
    <property type="term" value="F:acyltransferase activity, transferring groups other than amino-acyl groups"/>
    <property type="evidence" value="ECO:0007669"/>
    <property type="project" value="InterPro"/>
</dbReference>
<dbReference type="AlphaFoldDB" id="A0A7X2ZDG5"/>
<evidence type="ECO:0000313" key="5">
    <source>
        <dbReference type="Proteomes" id="UP000450917"/>
    </source>
</evidence>
<organism evidence="4 5">
    <name type="scientific">Paenibacillus validus</name>
    <dbReference type="NCBI Taxonomy" id="44253"/>
    <lineage>
        <taxon>Bacteria</taxon>
        <taxon>Bacillati</taxon>
        <taxon>Bacillota</taxon>
        <taxon>Bacilli</taxon>
        <taxon>Bacillales</taxon>
        <taxon>Paenibacillaceae</taxon>
        <taxon>Paenibacillus</taxon>
    </lineage>
</organism>
<dbReference type="PROSITE" id="PS51186">
    <property type="entry name" value="GNAT"/>
    <property type="match status" value="1"/>
</dbReference>
<evidence type="ECO:0000256" key="2">
    <source>
        <dbReference type="ARBA" id="ARBA00023315"/>
    </source>
</evidence>
<keyword evidence="2" id="KW-0012">Acyltransferase</keyword>
<sequence>MIDPIDLNDMPQVLQLLELQQIAYRIEAELVGFEEIPPLFDSPQSLRDSQESFFGYFEEGRLVGAVACRQSAKELTICRMMVHPDFFRRGIAGALLRHIESFAVPGGIMTVSTGTNNTPAVNLYEKHGFEPVHVQLLAPGITMTKFMKRVDS</sequence>
<keyword evidence="5" id="KW-1185">Reference proteome</keyword>
<dbReference type="EMBL" id="WNZX01000013">
    <property type="protein sequence ID" value="MUG72121.1"/>
    <property type="molecule type" value="Genomic_DNA"/>
</dbReference>
<dbReference type="CDD" id="cd04301">
    <property type="entry name" value="NAT_SF"/>
    <property type="match status" value="1"/>
</dbReference>
<reference evidence="4 5" key="1">
    <citation type="submission" date="2019-11" db="EMBL/GenBank/DDBJ databases">
        <title>Draft genome sequences of five Paenibacillus species of dairy origin.</title>
        <authorList>
            <person name="Olajide A.M."/>
            <person name="Chen S."/>
            <person name="Lapointe G."/>
        </authorList>
    </citation>
    <scope>NUCLEOTIDE SEQUENCE [LARGE SCALE GENOMIC DNA]</scope>
    <source>
        <strain evidence="4 5">2CS3</strain>
    </source>
</reference>
<evidence type="ECO:0000313" key="4">
    <source>
        <dbReference type="EMBL" id="MUG72121.1"/>
    </source>
</evidence>
<dbReference type="InterPro" id="IPR050832">
    <property type="entry name" value="Bact_Acetyltransf"/>
</dbReference>
<feature type="domain" description="N-acetyltransferase" evidence="3">
    <location>
        <begin position="1"/>
        <end position="148"/>
    </location>
</feature>
<name>A0A7X2ZDG5_9BACL</name>
<comment type="caution">
    <text evidence="4">The sequence shown here is derived from an EMBL/GenBank/DDBJ whole genome shotgun (WGS) entry which is preliminary data.</text>
</comment>
<keyword evidence="1 4" id="KW-0808">Transferase</keyword>
<gene>
    <name evidence="4" type="ORF">GNP93_15725</name>
</gene>
<dbReference type="RefSeq" id="WP_127609910.1">
    <property type="nucleotide sequence ID" value="NZ_JARTHJ010000032.1"/>
</dbReference>
<dbReference type="Gene3D" id="3.40.630.30">
    <property type="match status" value="1"/>
</dbReference>
<accession>A0A7X2ZDG5</accession>
<proteinExistence type="predicted"/>
<evidence type="ECO:0000256" key="1">
    <source>
        <dbReference type="ARBA" id="ARBA00022679"/>
    </source>
</evidence>
<dbReference type="Pfam" id="PF00583">
    <property type="entry name" value="Acetyltransf_1"/>
    <property type="match status" value="1"/>
</dbReference>
<dbReference type="InterPro" id="IPR016181">
    <property type="entry name" value="Acyl_CoA_acyltransferase"/>
</dbReference>
<dbReference type="PANTHER" id="PTHR43877">
    <property type="entry name" value="AMINOALKYLPHOSPHONATE N-ACETYLTRANSFERASE-RELATED-RELATED"/>
    <property type="match status" value="1"/>
</dbReference>
<dbReference type="Proteomes" id="UP000450917">
    <property type="component" value="Unassembled WGS sequence"/>
</dbReference>
<evidence type="ECO:0000259" key="3">
    <source>
        <dbReference type="PROSITE" id="PS51186"/>
    </source>
</evidence>